<dbReference type="NCBIfam" id="TIGR03506">
    <property type="entry name" value="FlgEFG_subfam"/>
    <property type="match status" value="1"/>
</dbReference>
<name>A0A1L3GNT6_9BACT</name>
<comment type="subcellular location">
    <subcellularLocation>
        <location evidence="1 4">Bacterial flagellum basal body</location>
    </subcellularLocation>
</comment>
<evidence type="ECO:0000313" key="7">
    <source>
        <dbReference type="EMBL" id="APG27338.1"/>
    </source>
</evidence>
<dbReference type="Proteomes" id="UP000182517">
    <property type="component" value="Chromosome"/>
</dbReference>
<feature type="domain" description="Flagellar basal-body/hook protein C-terminal" evidence="5">
    <location>
        <begin position="197"/>
        <end position="241"/>
    </location>
</feature>
<evidence type="ECO:0000256" key="4">
    <source>
        <dbReference type="RuleBase" id="RU362116"/>
    </source>
</evidence>
<dbReference type="SUPFAM" id="SSF117143">
    <property type="entry name" value="Flagellar hook protein flgE"/>
    <property type="match status" value="1"/>
</dbReference>
<accession>A0A1L3GNT6</accession>
<organism evidence="7 8">
    <name type="scientific">Syntrophotalea acetylenivorans</name>
    <dbReference type="NCBI Taxonomy" id="1842532"/>
    <lineage>
        <taxon>Bacteria</taxon>
        <taxon>Pseudomonadati</taxon>
        <taxon>Thermodesulfobacteriota</taxon>
        <taxon>Desulfuromonadia</taxon>
        <taxon>Desulfuromonadales</taxon>
        <taxon>Syntrophotaleaceae</taxon>
        <taxon>Syntrophotalea</taxon>
    </lineage>
</organism>
<dbReference type="InterPro" id="IPR053967">
    <property type="entry name" value="LlgE_F_G-like_D1"/>
</dbReference>
<gene>
    <name evidence="7" type="ORF">A7E78_05460</name>
</gene>
<dbReference type="OrthoDB" id="9804559at2"/>
<keyword evidence="8" id="KW-1185">Reference proteome</keyword>
<sequence>MSSGQYSALSGALTRMKLMDSISDNLSNNKTVGFKKSRVVFEAKLAAAQNLHSNAALSLTRAKEGLTDYGQGPLVRSGVPTHVAIDGPGFFKVQEDADTVCYTRQGNFRLDELGTLVNGAGMKVLGEDGKPILLDNPDVLINEMGNIQLADGGVKPLPLYTFDDQAVMQRKGGGLFSVSKEDIQDYEQRVLEPRILQGQIEDSNVNMMQEMGKMIETMRAFEACQKMLKNYNTLAEKSIQIGKIG</sequence>
<evidence type="ECO:0000256" key="2">
    <source>
        <dbReference type="ARBA" id="ARBA00009677"/>
    </source>
</evidence>
<dbReference type="InterPro" id="IPR010930">
    <property type="entry name" value="Flg_bb/hook_C_dom"/>
</dbReference>
<dbReference type="RefSeq" id="WP_072283305.1">
    <property type="nucleotide sequence ID" value="NZ_CP015519.1"/>
</dbReference>
<dbReference type="KEGG" id="pef:A7E78_05460"/>
<evidence type="ECO:0000259" key="6">
    <source>
        <dbReference type="Pfam" id="PF22692"/>
    </source>
</evidence>
<proteinExistence type="inferred from homology"/>
<keyword evidence="3 4" id="KW-0975">Bacterial flagellum</keyword>
<evidence type="ECO:0000313" key="8">
    <source>
        <dbReference type="Proteomes" id="UP000182517"/>
    </source>
</evidence>
<dbReference type="GO" id="GO:0009425">
    <property type="term" value="C:bacterial-type flagellum basal body"/>
    <property type="evidence" value="ECO:0007669"/>
    <property type="project" value="UniProtKB-SubCell"/>
</dbReference>
<evidence type="ECO:0000259" key="5">
    <source>
        <dbReference type="Pfam" id="PF06429"/>
    </source>
</evidence>
<reference evidence="7 8" key="1">
    <citation type="journal article" date="2017" name="Genome Announc.">
        <title>Complete Genome Sequences of Two Acetylene-Fermenting Pelobacter acetylenicus Strains.</title>
        <authorList>
            <person name="Sutton J.M."/>
            <person name="Baesman S.M."/>
            <person name="Fierst J.L."/>
            <person name="Poret-Peterson A.T."/>
            <person name="Oremland R.S."/>
            <person name="Dunlap D.S."/>
            <person name="Akob D.M."/>
        </authorList>
    </citation>
    <scope>NUCLEOTIDE SEQUENCE [LARGE SCALE GENOMIC DNA]</scope>
    <source>
        <strain evidence="7 8">SFB93</strain>
    </source>
</reference>
<dbReference type="AlphaFoldDB" id="A0A1L3GNT6"/>
<dbReference type="InterPro" id="IPR020013">
    <property type="entry name" value="Flagellar_FlgE/F/G"/>
</dbReference>
<feature type="domain" description="Flagellar hook protein FlgE/F/G-like D1" evidence="6">
    <location>
        <begin position="84"/>
        <end position="147"/>
    </location>
</feature>
<dbReference type="PANTHER" id="PTHR30435:SF19">
    <property type="entry name" value="FLAGELLAR BASAL-BODY ROD PROTEIN FLGG"/>
    <property type="match status" value="1"/>
</dbReference>
<dbReference type="Pfam" id="PF22692">
    <property type="entry name" value="LlgE_F_G_D1"/>
    <property type="match status" value="1"/>
</dbReference>
<evidence type="ECO:0000256" key="1">
    <source>
        <dbReference type="ARBA" id="ARBA00004117"/>
    </source>
</evidence>
<dbReference type="EMBL" id="CP015519">
    <property type="protein sequence ID" value="APG27338.1"/>
    <property type="molecule type" value="Genomic_DNA"/>
</dbReference>
<dbReference type="Pfam" id="PF06429">
    <property type="entry name" value="Flg_bbr_C"/>
    <property type="match status" value="1"/>
</dbReference>
<dbReference type="STRING" id="1842532.A7E78_05460"/>
<comment type="similarity">
    <text evidence="2 4">Belongs to the flagella basal body rod proteins family.</text>
</comment>
<dbReference type="PANTHER" id="PTHR30435">
    <property type="entry name" value="FLAGELLAR PROTEIN"/>
    <property type="match status" value="1"/>
</dbReference>
<protein>
    <submittedName>
        <fullName evidence="7">Uncharacterized protein</fullName>
    </submittedName>
</protein>
<evidence type="ECO:0000256" key="3">
    <source>
        <dbReference type="ARBA" id="ARBA00023143"/>
    </source>
</evidence>
<dbReference type="GO" id="GO:0071978">
    <property type="term" value="P:bacterial-type flagellum-dependent swarming motility"/>
    <property type="evidence" value="ECO:0007669"/>
    <property type="project" value="TreeGrafter"/>
</dbReference>
<dbReference type="InterPro" id="IPR037925">
    <property type="entry name" value="FlgE/F/G-like"/>
</dbReference>